<dbReference type="PANTHER" id="PTHR10803">
    <property type="entry name" value="ARSENICAL PUMP-DRIVING ATPASE ARSENITE-TRANSLOCATING ATPASE"/>
    <property type="match status" value="1"/>
</dbReference>
<dbReference type="CDD" id="cd02035">
    <property type="entry name" value="ArsA"/>
    <property type="match status" value="1"/>
</dbReference>
<dbReference type="PANTHER" id="PTHR10803:SF3">
    <property type="entry name" value="ATPASE GET3"/>
    <property type="match status" value="1"/>
</dbReference>
<protein>
    <recommendedName>
        <fullName evidence="2">ArsA/GET3 Anion-transporting ATPase-like domain-containing protein</fullName>
    </recommendedName>
</protein>
<dbReference type="InterPro" id="IPR027417">
    <property type="entry name" value="P-loop_NTPase"/>
</dbReference>
<sequence>MTLRALRLWSFLIRFRLPRGPHRRPRIARFSGRAPPSCSPLLGEPDVSSPDLYNRRFFLFSGKGGVGKTTLAAAFALSCARRGERTLLMELNVKGKISTLFGAGEVDHEIREVDDNLYAVNVTPAAAMREYALMILKIKLVYRAVFENRIVSSFLKVIPGLNELVMLGKAYYHVNETDEAGRPKWDKIIVDAPATGHGIFFLKIPSVITSLVKSGLMFEEARRILDLLQDPERTAINLVTLAEDMPVNETLELARVVREEMGVPIGVVLANAVYRPLFDEAQVAHLNEAHAALQAAADAGDKHAEAHPASGFLEAARFRNARVAMQQEYLDLLREKADAPMVEVPFYFHDRMSFATIDEIAEHLSRELPALANPAEDAADRSSSSAG</sequence>
<evidence type="ECO:0000256" key="1">
    <source>
        <dbReference type="ARBA" id="ARBA00011040"/>
    </source>
</evidence>
<gene>
    <name evidence="3" type="ORF">EA187_08995</name>
</gene>
<organism evidence="3 4">
    <name type="scientific">Lujinxingia sediminis</name>
    <dbReference type="NCBI Taxonomy" id="2480984"/>
    <lineage>
        <taxon>Bacteria</taxon>
        <taxon>Deltaproteobacteria</taxon>
        <taxon>Bradymonadales</taxon>
        <taxon>Lujinxingiaceae</taxon>
        <taxon>Lujinxingia</taxon>
    </lineage>
</organism>
<comment type="caution">
    <text evidence="3">The sequence shown here is derived from an EMBL/GenBank/DDBJ whole genome shotgun (WGS) entry which is preliminary data.</text>
</comment>
<comment type="similarity">
    <text evidence="1">Belongs to the arsA ATPase family.</text>
</comment>
<evidence type="ECO:0000259" key="2">
    <source>
        <dbReference type="Pfam" id="PF02374"/>
    </source>
</evidence>
<accession>A0ABY0CU99</accession>
<evidence type="ECO:0000313" key="3">
    <source>
        <dbReference type="EMBL" id="RVU45883.1"/>
    </source>
</evidence>
<proteinExistence type="inferred from homology"/>
<dbReference type="Gene3D" id="3.40.50.300">
    <property type="entry name" value="P-loop containing nucleotide triphosphate hydrolases"/>
    <property type="match status" value="1"/>
</dbReference>
<name>A0ABY0CU99_9DELT</name>
<dbReference type="Pfam" id="PF02374">
    <property type="entry name" value="ArsA_ATPase"/>
    <property type="match status" value="1"/>
</dbReference>
<reference evidence="3 4" key="1">
    <citation type="submission" date="2019-01" db="EMBL/GenBank/DDBJ databases">
        <title>Lujinxingia litoralis gen. nov., sp. nov. and Lujinxingia sediminis gen. nov., sp. nov., new members in the order Bradymonadales, isolated from coastal sediment.</title>
        <authorList>
            <person name="Li C.-M."/>
        </authorList>
    </citation>
    <scope>NUCLEOTIDE SEQUENCE [LARGE SCALE GENOMIC DNA]</scope>
    <source>
        <strain evidence="3 4">SEH01</strain>
    </source>
</reference>
<evidence type="ECO:0000313" key="4">
    <source>
        <dbReference type="Proteomes" id="UP000282926"/>
    </source>
</evidence>
<dbReference type="EMBL" id="SADD01000003">
    <property type="protein sequence ID" value="RVU45883.1"/>
    <property type="molecule type" value="Genomic_DNA"/>
</dbReference>
<dbReference type="Proteomes" id="UP000282926">
    <property type="component" value="Unassembled WGS sequence"/>
</dbReference>
<dbReference type="InterPro" id="IPR016300">
    <property type="entry name" value="ATPase_ArsA/GET3"/>
</dbReference>
<keyword evidence="4" id="KW-1185">Reference proteome</keyword>
<dbReference type="InterPro" id="IPR025723">
    <property type="entry name" value="ArsA/GET3_ATPase-like"/>
</dbReference>
<feature type="domain" description="ArsA/GET3 Anion-transporting ATPase-like" evidence="2">
    <location>
        <begin position="56"/>
        <end position="213"/>
    </location>
</feature>
<dbReference type="SUPFAM" id="SSF52540">
    <property type="entry name" value="P-loop containing nucleoside triphosphate hydrolases"/>
    <property type="match status" value="1"/>
</dbReference>